<reference evidence="2" key="1">
    <citation type="submission" date="2013-08" db="EMBL/GenBank/DDBJ databases">
        <title>Gene expansion shapes genome architecture in the human pathogen Lichtheimia corymbifera: an evolutionary genomics analysis in the ancient terrestrial Mucorales (Mucoromycotina).</title>
        <authorList>
            <person name="Schwartze V.U."/>
            <person name="Winter S."/>
            <person name="Shelest E."/>
            <person name="Marcet-Houben M."/>
            <person name="Horn F."/>
            <person name="Wehner S."/>
            <person name="Hoffmann K."/>
            <person name="Riege K."/>
            <person name="Sammeth M."/>
            <person name="Nowrousian M."/>
            <person name="Valiante V."/>
            <person name="Linde J."/>
            <person name="Jacobsen I.D."/>
            <person name="Marz M."/>
            <person name="Brakhage A.A."/>
            <person name="Gabaldon T."/>
            <person name="Bocker S."/>
            <person name="Voigt K."/>
        </authorList>
    </citation>
    <scope>NUCLEOTIDE SEQUENCE [LARGE SCALE GENOMIC DNA]</scope>
    <source>
        <strain evidence="2">FSU 9682</strain>
    </source>
</reference>
<keyword evidence="3" id="KW-1185">Reference proteome</keyword>
<organism evidence="2 3">
    <name type="scientific">Lichtheimia corymbifera JMRC:FSU:9682</name>
    <dbReference type="NCBI Taxonomy" id="1263082"/>
    <lineage>
        <taxon>Eukaryota</taxon>
        <taxon>Fungi</taxon>
        <taxon>Fungi incertae sedis</taxon>
        <taxon>Mucoromycota</taxon>
        <taxon>Mucoromycotina</taxon>
        <taxon>Mucoromycetes</taxon>
        <taxon>Mucorales</taxon>
        <taxon>Lichtheimiaceae</taxon>
        <taxon>Lichtheimia</taxon>
    </lineage>
</organism>
<dbReference type="AlphaFoldDB" id="A0A068SBP6"/>
<dbReference type="VEuPathDB" id="FungiDB:LCOR_10092.1"/>
<proteinExistence type="predicted"/>
<dbReference type="Proteomes" id="UP000027586">
    <property type="component" value="Unassembled WGS sequence"/>
</dbReference>
<evidence type="ECO:0000313" key="3">
    <source>
        <dbReference type="Proteomes" id="UP000027586"/>
    </source>
</evidence>
<evidence type="ECO:0000313" key="2">
    <source>
        <dbReference type="EMBL" id="CDH59267.1"/>
    </source>
</evidence>
<gene>
    <name evidence="2" type="ORF">LCOR_10092.1</name>
</gene>
<evidence type="ECO:0000256" key="1">
    <source>
        <dbReference type="SAM" id="MobiDB-lite"/>
    </source>
</evidence>
<protein>
    <submittedName>
        <fullName evidence="2">Uncharacterized protein</fullName>
    </submittedName>
</protein>
<comment type="caution">
    <text evidence="2">The sequence shown here is derived from an EMBL/GenBank/DDBJ whole genome shotgun (WGS) entry which is preliminary data.</text>
</comment>
<feature type="compositionally biased region" description="Polar residues" evidence="1">
    <location>
        <begin position="1"/>
        <end position="11"/>
    </location>
</feature>
<feature type="region of interest" description="Disordered" evidence="1">
    <location>
        <begin position="1"/>
        <end position="20"/>
    </location>
</feature>
<name>A0A068SBP6_9FUNG</name>
<dbReference type="EMBL" id="CBTN010000067">
    <property type="protein sequence ID" value="CDH59267.1"/>
    <property type="molecule type" value="Genomic_DNA"/>
</dbReference>
<sequence length="68" mass="7631">MSLDSTGSPNETPITMTTRSTTMTITIPFFSTGVPWQDIGCRRRGTRLDDWLTSTSTITRMNDDGFPR</sequence>
<accession>A0A068SBP6</accession>